<dbReference type="PANTHER" id="PTHR33337:SF44">
    <property type="entry name" value="DUF636 DOMAIN PROTEIN (AFU_ORTHOLOGUE AFUA_1G09754)"/>
    <property type="match status" value="1"/>
</dbReference>
<keyword evidence="4" id="KW-0456">Lyase</keyword>
<name>A0ABP1GAP1_9CHLO</name>
<keyword evidence="2" id="KW-0479">Metal-binding</keyword>
<dbReference type="PANTHER" id="PTHR33337">
    <property type="entry name" value="GFA DOMAIN-CONTAINING PROTEIN"/>
    <property type="match status" value="1"/>
</dbReference>
<evidence type="ECO:0000313" key="6">
    <source>
        <dbReference type="EMBL" id="CAL5227733.1"/>
    </source>
</evidence>
<feature type="domain" description="CENP-V/GFA" evidence="5">
    <location>
        <begin position="23"/>
        <end position="137"/>
    </location>
</feature>
<proteinExistence type="inferred from homology"/>
<evidence type="ECO:0000256" key="2">
    <source>
        <dbReference type="ARBA" id="ARBA00022723"/>
    </source>
</evidence>
<dbReference type="Gene3D" id="3.90.1590.10">
    <property type="entry name" value="glutathione-dependent formaldehyde- activating enzyme (gfa)"/>
    <property type="match status" value="1"/>
</dbReference>
<keyword evidence="7" id="KW-1185">Reference proteome</keyword>
<evidence type="ECO:0000256" key="3">
    <source>
        <dbReference type="ARBA" id="ARBA00022833"/>
    </source>
</evidence>
<evidence type="ECO:0000256" key="4">
    <source>
        <dbReference type="ARBA" id="ARBA00023239"/>
    </source>
</evidence>
<keyword evidence="3" id="KW-0862">Zinc</keyword>
<evidence type="ECO:0000259" key="5">
    <source>
        <dbReference type="PROSITE" id="PS51891"/>
    </source>
</evidence>
<sequence length="188" mass="21131">MDVTTTKAFQEVDMPGGDNPTLLEGSCFCAKVRIRAKTNMPYPFMVCHCISCRKTGGAYCVKLAADKESLKVEGREHVKSYRGSTEIATERFFCGTCGSMLWGEDNRYPQRIYPAASCLDTDIPRAPEEHHVMAKYKQSYLRLPTDYKGIDVEVYPENGAKTRETWHTDNSLFGKAGDDMEKIALFSS</sequence>
<dbReference type="InterPro" id="IPR006913">
    <property type="entry name" value="CENP-V/GFA"/>
</dbReference>
<dbReference type="PROSITE" id="PS51891">
    <property type="entry name" value="CENP_V_GFA"/>
    <property type="match status" value="1"/>
</dbReference>
<evidence type="ECO:0000313" key="7">
    <source>
        <dbReference type="Proteomes" id="UP001497392"/>
    </source>
</evidence>
<comment type="similarity">
    <text evidence="1">Belongs to the Gfa family.</text>
</comment>
<dbReference type="EMBL" id="CAXHTA020000017">
    <property type="protein sequence ID" value="CAL5227733.1"/>
    <property type="molecule type" value="Genomic_DNA"/>
</dbReference>
<dbReference type="SUPFAM" id="SSF51316">
    <property type="entry name" value="Mss4-like"/>
    <property type="match status" value="1"/>
</dbReference>
<dbReference type="Pfam" id="PF04828">
    <property type="entry name" value="GFA"/>
    <property type="match status" value="1"/>
</dbReference>
<accession>A0ABP1GAP1</accession>
<dbReference type="Proteomes" id="UP001497392">
    <property type="component" value="Unassembled WGS sequence"/>
</dbReference>
<protein>
    <submittedName>
        <fullName evidence="6">G10748 protein</fullName>
    </submittedName>
</protein>
<organism evidence="6 7">
    <name type="scientific">Coccomyxa viridis</name>
    <dbReference type="NCBI Taxonomy" id="1274662"/>
    <lineage>
        <taxon>Eukaryota</taxon>
        <taxon>Viridiplantae</taxon>
        <taxon>Chlorophyta</taxon>
        <taxon>core chlorophytes</taxon>
        <taxon>Trebouxiophyceae</taxon>
        <taxon>Trebouxiophyceae incertae sedis</taxon>
        <taxon>Coccomyxaceae</taxon>
        <taxon>Coccomyxa</taxon>
    </lineage>
</organism>
<gene>
    <name evidence="6" type="primary">g10748</name>
    <name evidence="6" type="ORF">VP750_LOCUS9639</name>
</gene>
<reference evidence="6 7" key="1">
    <citation type="submission" date="2024-06" db="EMBL/GenBank/DDBJ databases">
        <authorList>
            <person name="Kraege A."/>
            <person name="Thomma B."/>
        </authorList>
    </citation>
    <scope>NUCLEOTIDE SEQUENCE [LARGE SCALE GENOMIC DNA]</scope>
</reference>
<dbReference type="InterPro" id="IPR011057">
    <property type="entry name" value="Mss4-like_sf"/>
</dbReference>
<evidence type="ECO:0000256" key="1">
    <source>
        <dbReference type="ARBA" id="ARBA00005495"/>
    </source>
</evidence>
<comment type="caution">
    <text evidence="6">The sequence shown here is derived from an EMBL/GenBank/DDBJ whole genome shotgun (WGS) entry which is preliminary data.</text>
</comment>